<accession>A0ABV8QLG4</accession>
<dbReference type="InterPro" id="IPR052563">
    <property type="entry name" value="FliK"/>
</dbReference>
<name>A0ABV8QLG4_9GAMM</name>
<keyword evidence="4" id="KW-1185">Reference proteome</keyword>
<evidence type="ECO:0000313" key="3">
    <source>
        <dbReference type="EMBL" id="MFC4260500.1"/>
    </source>
</evidence>
<proteinExistence type="predicted"/>
<protein>
    <submittedName>
        <fullName evidence="3">Flagellar hook-length control protein FliK</fullName>
    </submittedName>
</protein>
<keyword evidence="3" id="KW-0282">Flagellum</keyword>
<reference evidence="4" key="1">
    <citation type="journal article" date="2019" name="Int. J. Syst. Evol. Microbiol.">
        <title>The Global Catalogue of Microorganisms (GCM) 10K type strain sequencing project: providing services to taxonomists for standard genome sequencing and annotation.</title>
        <authorList>
            <consortium name="The Broad Institute Genomics Platform"/>
            <consortium name="The Broad Institute Genome Sequencing Center for Infectious Disease"/>
            <person name="Wu L."/>
            <person name="Ma J."/>
        </authorList>
    </citation>
    <scope>NUCLEOTIDE SEQUENCE [LARGE SCALE GENOMIC DNA]</scope>
    <source>
        <strain evidence="4">CECT 7297</strain>
    </source>
</reference>
<keyword evidence="3" id="KW-0966">Cell projection</keyword>
<dbReference type="Gene3D" id="3.30.750.140">
    <property type="match status" value="1"/>
</dbReference>
<dbReference type="Proteomes" id="UP001595798">
    <property type="component" value="Unassembled WGS sequence"/>
</dbReference>
<feature type="domain" description="Flagellar hook-length control protein-like C-terminal" evidence="2">
    <location>
        <begin position="310"/>
        <end position="387"/>
    </location>
</feature>
<dbReference type="Pfam" id="PF02120">
    <property type="entry name" value="Flg_hook"/>
    <property type="match status" value="1"/>
</dbReference>
<dbReference type="EMBL" id="JBHSDI010000058">
    <property type="protein sequence ID" value="MFC4260500.1"/>
    <property type="molecule type" value="Genomic_DNA"/>
</dbReference>
<evidence type="ECO:0000313" key="4">
    <source>
        <dbReference type="Proteomes" id="UP001595798"/>
    </source>
</evidence>
<evidence type="ECO:0000256" key="1">
    <source>
        <dbReference type="SAM" id="MobiDB-lite"/>
    </source>
</evidence>
<feature type="region of interest" description="Disordered" evidence="1">
    <location>
        <begin position="1"/>
        <end position="145"/>
    </location>
</feature>
<feature type="compositionally biased region" description="Basic and acidic residues" evidence="1">
    <location>
        <begin position="39"/>
        <end position="96"/>
    </location>
</feature>
<keyword evidence="3" id="KW-0969">Cilium</keyword>
<evidence type="ECO:0000259" key="2">
    <source>
        <dbReference type="Pfam" id="PF02120"/>
    </source>
</evidence>
<gene>
    <name evidence="3" type="ORF">ACFOZ5_15890</name>
</gene>
<dbReference type="PANTHER" id="PTHR37533:SF2">
    <property type="entry name" value="FLAGELLAR HOOK-LENGTH CONTROL PROTEIN"/>
    <property type="match status" value="1"/>
</dbReference>
<dbReference type="InterPro" id="IPR021136">
    <property type="entry name" value="Flagellar_hook_control-like_C"/>
</dbReference>
<organism evidence="3 4">
    <name type="scientific">Marinobacter lacisalsi</name>
    <dbReference type="NCBI Taxonomy" id="475979"/>
    <lineage>
        <taxon>Bacteria</taxon>
        <taxon>Pseudomonadati</taxon>
        <taxon>Pseudomonadota</taxon>
        <taxon>Gammaproteobacteria</taxon>
        <taxon>Pseudomonadales</taxon>
        <taxon>Marinobacteraceae</taxon>
        <taxon>Marinobacter</taxon>
    </lineage>
</organism>
<feature type="compositionally biased region" description="Basic and acidic residues" evidence="1">
    <location>
        <begin position="15"/>
        <end position="25"/>
    </location>
</feature>
<feature type="region of interest" description="Disordered" evidence="1">
    <location>
        <begin position="377"/>
        <end position="437"/>
    </location>
</feature>
<dbReference type="RefSeq" id="WP_379889079.1">
    <property type="nucleotide sequence ID" value="NZ_JBHSDI010000058.1"/>
</dbReference>
<dbReference type="InterPro" id="IPR038610">
    <property type="entry name" value="FliK-like_C_sf"/>
</dbReference>
<comment type="caution">
    <text evidence="3">The sequence shown here is derived from an EMBL/GenBank/DDBJ whole genome shotgun (WGS) entry which is preliminary data.</text>
</comment>
<dbReference type="PANTHER" id="PTHR37533">
    <property type="entry name" value="FLAGELLAR HOOK-LENGTH CONTROL PROTEIN"/>
    <property type="match status" value="1"/>
</dbReference>
<sequence length="437" mass="46349">MSGMVLTQLLNPESGIDRPSADKALEGAGQGRPDNGPSRYDEVVRQQEKRLEQRRAQERDVQQKRQEARQQEAHQQKTARQDDKPAKAGLDDRRAEGTTPAANERRTDTDQAAQPREASGRAEEATGTHAARQTEPAKKPDDNADQTAVFELVDAVDTGDEAGIPGMALQGQSPDQKLLAPQGAARSAAQAMASLTGTGQKPGGLPTTGALFAAMLEAGQENGKQGRELTAGLQGSNLQTLTDTTTGKAADTLTAQVASRLSAPEFSQSLNQAASLRGADAQALMRNYSTSVDVPVGADEWGEKVMGKLAWLTASQMSVAEIHITPPDMGPLDVRVQVQNDQAAVTVHATTPAVREQLELHGHRLRDMLSEQGLTLEGFDVSDSPGREASDQQGEGDESASDRSGQSLAGNEADSDAGMPESGELNLSWKGELDLYA</sequence>
<dbReference type="CDD" id="cd17470">
    <property type="entry name" value="T3SS_Flik_C"/>
    <property type="match status" value="1"/>
</dbReference>